<gene>
    <name evidence="1" type="ORF">S01H1_58865</name>
</gene>
<feature type="non-terminal residue" evidence="1">
    <location>
        <position position="1"/>
    </location>
</feature>
<evidence type="ECO:0000313" key="1">
    <source>
        <dbReference type="EMBL" id="GAG22983.1"/>
    </source>
</evidence>
<feature type="non-terminal residue" evidence="1">
    <location>
        <position position="255"/>
    </location>
</feature>
<reference evidence="1" key="1">
    <citation type="journal article" date="2014" name="Front. Microbiol.">
        <title>High frequency of phylogenetically diverse reductive dehalogenase-homologous genes in deep subseafloor sedimentary metagenomes.</title>
        <authorList>
            <person name="Kawai M."/>
            <person name="Futagami T."/>
            <person name="Toyoda A."/>
            <person name="Takaki Y."/>
            <person name="Nishi S."/>
            <person name="Hori S."/>
            <person name="Arai W."/>
            <person name="Tsubouchi T."/>
            <person name="Morono Y."/>
            <person name="Uchiyama I."/>
            <person name="Ito T."/>
            <person name="Fujiyama A."/>
            <person name="Inagaki F."/>
            <person name="Takami H."/>
        </authorList>
    </citation>
    <scope>NUCLEOTIDE SEQUENCE</scope>
    <source>
        <strain evidence="1">Expedition CK06-06</strain>
    </source>
</reference>
<name>X0WEQ9_9ZZZZ</name>
<sequence>EDYETVHFLDGQAYKAGFIDDVEFNDRQAMTDGLITAQELMLDYHKAIEQGTEDEYLFSTTKMDLTPEAEAAFEVERTKYDKLTKSIADDLRQEKGLRTSNYYHYGITRSTEPSDITAFIRENNITDEGTMSKLYGRLESVKNAESTTMSDDYNPANATDRKAFDAWLPNDPDTTERETFEASLGIAITKNIAPKWLDGYFNRGGYNTDNPQEFAQVAEDYHSYVITTDRVPVTITEETRARFEMYHDLRMARTD</sequence>
<dbReference type="AlphaFoldDB" id="X0WEQ9"/>
<comment type="caution">
    <text evidence="1">The sequence shown here is derived from an EMBL/GenBank/DDBJ whole genome shotgun (WGS) entry which is preliminary data.</text>
</comment>
<proteinExistence type="predicted"/>
<accession>X0WEQ9</accession>
<dbReference type="EMBL" id="BARS01038471">
    <property type="protein sequence ID" value="GAG22983.1"/>
    <property type="molecule type" value="Genomic_DNA"/>
</dbReference>
<protein>
    <submittedName>
        <fullName evidence="1">Uncharacterized protein</fullName>
    </submittedName>
</protein>
<organism evidence="1">
    <name type="scientific">marine sediment metagenome</name>
    <dbReference type="NCBI Taxonomy" id="412755"/>
    <lineage>
        <taxon>unclassified sequences</taxon>
        <taxon>metagenomes</taxon>
        <taxon>ecological metagenomes</taxon>
    </lineage>
</organism>